<accession>A0A0M6XQC5</accession>
<dbReference type="GO" id="GO:0004460">
    <property type="term" value="F:L-lactate dehydrogenase (cytochrome) activity"/>
    <property type="evidence" value="ECO:0007669"/>
    <property type="project" value="UniProtKB-EC"/>
</dbReference>
<evidence type="ECO:0000256" key="5">
    <source>
        <dbReference type="ARBA" id="ARBA00024042"/>
    </source>
</evidence>
<evidence type="ECO:0000256" key="1">
    <source>
        <dbReference type="ARBA" id="ARBA00001917"/>
    </source>
</evidence>
<reference evidence="9 10" key="1">
    <citation type="submission" date="2015-07" db="EMBL/GenBank/DDBJ databases">
        <authorList>
            <person name="Noorani M."/>
        </authorList>
    </citation>
    <scope>NUCLEOTIDE SEQUENCE [LARGE SCALE GENOMIC DNA]</scope>
    <source>
        <strain evidence="9 10">CECT 5088</strain>
    </source>
</reference>
<evidence type="ECO:0000256" key="6">
    <source>
        <dbReference type="PIRSR" id="PIRSR000138-1"/>
    </source>
</evidence>
<keyword evidence="3 7" id="KW-0288">FMN</keyword>
<dbReference type="PANTHER" id="PTHR10578">
    <property type="entry name" value="S -2-HYDROXY-ACID OXIDASE-RELATED"/>
    <property type="match status" value="1"/>
</dbReference>
<comment type="cofactor">
    <cofactor evidence="1">
        <name>FMN</name>
        <dbReference type="ChEBI" id="CHEBI:58210"/>
    </cofactor>
</comment>
<feature type="binding site" evidence="7">
    <location>
        <position position="254"/>
    </location>
    <ligand>
        <name>FMN</name>
        <dbReference type="ChEBI" id="CHEBI:58210"/>
    </ligand>
</feature>
<keyword evidence="4 9" id="KW-0560">Oxidoreductase</keyword>
<dbReference type="InterPro" id="IPR012133">
    <property type="entry name" value="Alpha-hydoxy_acid_DH_FMN"/>
</dbReference>
<feature type="binding site" evidence="7">
    <location>
        <position position="168"/>
    </location>
    <ligand>
        <name>glyoxylate</name>
        <dbReference type="ChEBI" id="CHEBI:36655"/>
    </ligand>
</feature>
<dbReference type="RefSeq" id="WP_055681702.1">
    <property type="nucleotide sequence ID" value="NZ_CXPG01000013.1"/>
</dbReference>
<dbReference type="InterPro" id="IPR037396">
    <property type="entry name" value="FMN_HAD"/>
</dbReference>
<evidence type="ECO:0000256" key="7">
    <source>
        <dbReference type="PIRSR" id="PIRSR000138-2"/>
    </source>
</evidence>
<name>A0A0M6XQC5_9RHOB</name>
<feature type="binding site" evidence="7">
    <location>
        <position position="281"/>
    </location>
    <ligand>
        <name>glyoxylate</name>
        <dbReference type="ChEBI" id="CHEBI:36655"/>
    </ligand>
</feature>
<protein>
    <submittedName>
        <fullName evidence="9">L-lactate dehydrogenase [cytochrome]</fullName>
        <ecNumber evidence="9">1.1.2.3</ecNumber>
    </submittedName>
</protein>
<feature type="binding site" evidence="7">
    <location>
        <position position="110"/>
    </location>
    <ligand>
        <name>FMN</name>
        <dbReference type="ChEBI" id="CHEBI:58210"/>
    </ligand>
</feature>
<keyword evidence="10" id="KW-1185">Reference proteome</keyword>
<dbReference type="SUPFAM" id="SSF51395">
    <property type="entry name" value="FMN-linked oxidoreductases"/>
    <property type="match status" value="1"/>
</dbReference>
<feature type="active site" description="Proton acceptor" evidence="6">
    <location>
        <position position="278"/>
    </location>
</feature>
<keyword evidence="2 7" id="KW-0285">Flavoprotein</keyword>
<evidence type="ECO:0000313" key="9">
    <source>
        <dbReference type="EMBL" id="CTQ32234.1"/>
    </source>
</evidence>
<dbReference type="AlphaFoldDB" id="A0A0M6XQC5"/>
<dbReference type="Proteomes" id="UP000048908">
    <property type="component" value="Unassembled WGS sequence"/>
</dbReference>
<dbReference type="GO" id="GO:0009060">
    <property type="term" value="P:aerobic respiration"/>
    <property type="evidence" value="ECO:0007669"/>
    <property type="project" value="TreeGrafter"/>
</dbReference>
<dbReference type="STRING" id="282197.SAMN04488517_105206"/>
<comment type="similarity">
    <text evidence="5">Belongs to the FMN-dependent alpha-hydroxy acid dehydrogenase family.</text>
</comment>
<evidence type="ECO:0000259" key="8">
    <source>
        <dbReference type="PROSITE" id="PS51349"/>
    </source>
</evidence>
<feature type="binding site" evidence="7">
    <location>
        <begin position="81"/>
        <end position="83"/>
    </location>
    <ligand>
        <name>FMN</name>
        <dbReference type="ChEBI" id="CHEBI:58210"/>
    </ligand>
</feature>
<evidence type="ECO:0000256" key="4">
    <source>
        <dbReference type="ARBA" id="ARBA00023002"/>
    </source>
</evidence>
<dbReference type="GO" id="GO:0010181">
    <property type="term" value="F:FMN binding"/>
    <property type="evidence" value="ECO:0007669"/>
    <property type="project" value="InterPro"/>
</dbReference>
<dbReference type="Gene3D" id="3.20.20.70">
    <property type="entry name" value="Aldolase class I"/>
    <property type="match status" value="1"/>
</dbReference>
<dbReference type="CDD" id="cd02809">
    <property type="entry name" value="alpha_hydroxyacid_oxid_FMN"/>
    <property type="match status" value="1"/>
</dbReference>
<feature type="binding site" evidence="7">
    <location>
        <position position="276"/>
    </location>
    <ligand>
        <name>FMN</name>
        <dbReference type="ChEBI" id="CHEBI:58210"/>
    </ligand>
</feature>
<dbReference type="GO" id="GO:0004459">
    <property type="term" value="F:L-lactate dehydrogenase (NAD+) activity"/>
    <property type="evidence" value="ECO:0007669"/>
    <property type="project" value="TreeGrafter"/>
</dbReference>
<sequence length="388" mass="42224">MNLDVTHPALSDLRDRARRRMPHFAFEYLDSGTGREQGLAHNRAALDAVRFKPAILRGELTPDLSRTTLGFSHPVPFGIAPVGLAGVLWPDAERHLAEAAARHRIPYGQSTVAAALPEDTGPIVGDLGWFQHYPVNDPEIRRDMLARIKASGWRVLVVTVDVPGESRRERQRRAQVSMPPVMTPRILASIATSPAWAMGMARKGMPTMAFPASYGPQSTGADSFTHAGRLIRTYPDDAYIEALRAEWDGPLVVKGVQDPDDADRLIGMGVDAIWVSNHSGRQFEGGPAALDALPPVVDRVAGRVPVYFCSGISGGLDILRALALGADFVFLGKAWYFALAAFGPRGVDHLVHILKADMECNMTQIGARSLDDLPSRLIRQRPAGPVRT</sequence>
<dbReference type="InterPro" id="IPR013785">
    <property type="entry name" value="Aldolase_TIM"/>
</dbReference>
<feature type="binding site" evidence="7">
    <location>
        <position position="131"/>
    </location>
    <ligand>
        <name>FMN</name>
        <dbReference type="ChEBI" id="CHEBI:58210"/>
    </ligand>
</feature>
<feature type="binding site" evidence="7">
    <location>
        <position position="133"/>
    </location>
    <ligand>
        <name>glyoxylate</name>
        <dbReference type="ChEBI" id="CHEBI:36655"/>
    </ligand>
</feature>
<dbReference type="EMBL" id="CXPG01000013">
    <property type="protein sequence ID" value="CTQ32234.1"/>
    <property type="molecule type" value="Genomic_DNA"/>
</dbReference>
<feature type="binding site" evidence="7">
    <location>
        <position position="159"/>
    </location>
    <ligand>
        <name>FMN</name>
        <dbReference type="ChEBI" id="CHEBI:58210"/>
    </ligand>
</feature>
<feature type="binding site" evidence="7">
    <location>
        <position position="28"/>
    </location>
    <ligand>
        <name>glyoxylate</name>
        <dbReference type="ChEBI" id="CHEBI:36655"/>
    </ligand>
</feature>
<proteinExistence type="inferred from homology"/>
<dbReference type="InterPro" id="IPR000262">
    <property type="entry name" value="FMN-dep_DH"/>
</dbReference>
<dbReference type="PANTHER" id="PTHR10578:SF107">
    <property type="entry name" value="2-HYDROXYACID OXIDASE 1"/>
    <property type="match status" value="1"/>
</dbReference>
<gene>
    <name evidence="9" type="primary">lldD_1</name>
    <name evidence="9" type="ORF">JAN5088_00997</name>
</gene>
<evidence type="ECO:0000256" key="2">
    <source>
        <dbReference type="ARBA" id="ARBA00022630"/>
    </source>
</evidence>
<dbReference type="Pfam" id="PF01070">
    <property type="entry name" value="FMN_dh"/>
    <property type="match status" value="1"/>
</dbReference>
<dbReference type="GO" id="GO:0005886">
    <property type="term" value="C:plasma membrane"/>
    <property type="evidence" value="ECO:0007669"/>
    <property type="project" value="TreeGrafter"/>
</dbReference>
<dbReference type="EC" id="1.1.2.3" evidence="9"/>
<evidence type="ECO:0000313" key="10">
    <source>
        <dbReference type="Proteomes" id="UP000048908"/>
    </source>
</evidence>
<feature type="binding site" evidence="7">
    <location>
        <position position="278"/>
    </location>
    <ligand>
        <name>glyoxylate</name>
        <dbReference type="ChEBI" id="CHEBI:36655"/>
    </ligand>
</feature>
<dbReference type="PROSITE" id="PS51349">
    <property type="entry name" value="FMN_HYDROXY_ACID_DH_2"/>
    <property type="match status" value="1"/>
</dbReference>
<evidence type="ECO:0000256" key="3">
    <source>
        <dbReference type="ARBA" id="ARBA00022643"/>
    </source>
</evidence>
<dbReference type="PIRSF" id="PIRSF000138">
    <property type="entry name" value="Al-hdrx_acd_dh"/>
    <property type="match status" value="1"/>
</dbReference>
<feature type="domain" description="FMN hydroxy acid dehydrogenase" evidence="8">
    <location>
        <begin position="2"/>
        <end position="383"/>
    </location>
</feature>
<organism evidence="9 10">
    <name type="scientific">Jannaschia rubra</name>
    <dbReference type="NCBI Taxonomy" id="282197"/>
    <lineage>
        <taxon>Bacteria</taxon>
        <taxon>Pseudomonadati</taxon>
        <taxon>Pseudomonadota</taxon>
        <taxon>Alphaproteobacteria</taxon>
        <taxon>Rhodobacterales</taxon>
        <taxon>Roseobacteraceae</taxon>
        <taxon>Jannaschia</taxon>
    </lineage>
</organism>
<dbReference type="OrthoDB" id="9770452at2"/>